<dbReference type="GO" id="GO:0015293">
    <property type="term" value="F:symporter activity"/>
    <property type="evidence" value="ECO:0007669"/>
    <property type="project" value="UniProtKB-KW"/>
</dbReference>
<feature type="domain" description="Major facilitator superfamily (MFS) profile" evidence="13">
    <location>
        <begin position="29"/>
        <end position="439"/>
    </location>
</feature>
<keyword evidence="5 12" id="KW-0812">Transmembrane</keyword>
<dbReference type="InterPro" id="IPR005828">
    <property type="entry name" value="MFS_sugar_transport-like"/>
</dbReference>
<comment type="caution">
    <text evidence="14">The sequence shown here is derived from an EMBL/GenBank/DDBJ whole genome shotgun (WGS) entry which is preliminary data.</text>
</comment>
<evidence type="ECO:0000256" key="12">
    <source>
        <dbReference type="SAM" id="Phobius"/>
    </source>
</evidence>
<dbReference type="EMBL" id="JAJNCO010000032">
    <property type="protein sequence ID" value="MCD2114871.1"/>
    <property type="molecule type" value="Genomic_DNA"/>
</dbReference>
<dbReference type="InterPro" id="IPR020846">
    <property type="entry name" value="MFS_dom"/>
</dbReference>
<dbReference type="Gene3D" id="1.20.1250.20">
    <property type="entry name" value="MFS general substrate transporter like domains"/>
    <property type="match status" value="2"/>
</dbReference>
<dbReference type="FunFam" id="1.20.1250.20:FF:000001">
    <property type="entry name" value="Dicarboxylate MFS transporter"/>
    <property type="match status" value="1"/>
</dbReference>
<dbReference type="AlphaFoldDB" id="A0AAW4XNR5"/>
<comment type="similarity">
    <text evidence="2">Belongs to the major facilitator superfamily. Metabolite:H+ Symporter (MHS) family (TC 2.A.1.6) family.</text>
</comment>
<evidence type="ECO:0000256" key="11">
    <source>
        <dbReference type="SAM" id="MobiDB-lite"/>
    </source>
</evidence>
<reference evidence="14" key="1">
    <citation type="submission" date="2021-11" db="EMBL/GenBank/DDBJ databases">
        <title>Development of a sustainable strategy for remediation of hydrocarbon-contaminated territories based on the waste exchange concept.</title>
        <authorList>
            <person name="Elkin A."/>
        </authorList>
    </citation>
    <scope>NUCLEOTIDE SEQUENCE</scope>
    <source>
        <strain evidence="14">IEGM 757</strain>
    </source>
</reference>
<keyword evidence="3" id="KW-0813">Transport</keyword>
<dbReference type="PANTHER" id="PTHR43528">
    <property type="entry name" value="ALPHA-KETOGLUTARATE PERMEASE"/>
    <property type="match status" value="1"/>
</dbReference>
<evidence type="ECO:0000256" key="7">
    <source>
        <dbReference type="ARBA" id="ARBA00022989"/>
    </source>
</evidence>
<comment type="subcellular location">
    <subcellularLocation>
        <location evidence="1">Cell membrane</location>
        <topology evidence="1">Multi-pass membrane protein</topology>
    </subcellularLocation>
</comment>
<keyword evidence="6" id="KW-0769">Symport</keyword>
<feature type="region of interest" description="Disordered" evidence="11">
    <location>
        <begin position="1"/>
        <end position="20"/>
    </location>
</feature>
<keyword evidence="4" id="KW-1003">Cell membrane</keyword>
<dbReference type="PROSITE" id="PS50850">
    <property type="entry name" value="MFS"/>
    <property type="match status" value="1"/>
</dbReference>
<evidence type="ECO:0000256" key="4">
    <source>
        <dbReference type="ARBA" id="ARBA00022475"/>
    </source>
</evidence>
<proteinExistence type="inferred from homology"/>
<protein>
    <recommendedName>
        <fullName evidence="10">Putative proline/betaine transporter</fullName>
    </recommendedName>
</protein>
<evidence type="ECO:0000256" key="2">
    <source>
        <dbReference type="ARBA" id="ARBA00008240"/>
    </source>
</evidence>
<name>A0AAW4XNR5_RHORH</name>
<accession>A0AAW4XNR5</accession>
<feature type="transmembrane region" description="Helical" evidence="12">
    <location>
        <begin position="383"/>
        <end position="404"/>
    </location>
</feature>
<evidence type="ECO:0000313" key="14">
    <source>
        <dbReference type="EMBL" id="MCD2114871.1"/>
    </source>
</evidence>
<dbReference type="Proteomes" id="UP001198630">
    <property type="component" value="Unassembled WGS sequence"/>
</dbReference>
<feature type="transmembrane region" description="Helical" evidence="12">
    <location>
        <begin position="288"/>
        <end position="309"/>
    </location>
</feature>
<sequence>MSQSLPLGAGYNMPSKEERPRDSFLNRRSIIAVGIGNGLEFYDFAIFAALTPVISQLFFPSGDPLSAVLSTFAVFAVGFLMRPVGAVFFGRLADVRGRKVAMIVAVTVMGASTVFLGVIPVYAQIGIWAPIFLVIARMFQGLSVGGEFGTSATFLIEFAPSNRRGLYGAFAFFSATAGSVLGIFLVFVLNLFMSPDSIDSWGWRIPFLLSFPLLVLGFYLRQRVAESPEFQEAKTEEAHLKSPVLTVFKEHWRGILIAIGIVLGFATASSTVQVFLPSYIRTVIGLSPRVALASVLIATTVAIFMVLGFGHLADRYGTRPILVLASVLTVALPYPSLMVIGLGELGPAVLGQIILWIPVAAFGGAAPAAWAKMFPTRVRVSGFGIAYGFGTAIFAGSAPFIATWLIELTGNDMAPAWYMVVGGALTLVVILTFVKGNGHIGRGSSGRAI</sequence>
<feature type="transmembrane region" description="Helical" evidence="12">
    <location>
        <begin position="416"/>
        <end position="434"/>
    </location>
</feature>
<feature type="transmembrane region" description="Helical" evidence="12">
    <location>
        <begin position="349"/>
        <end position="371"/>
    </location>
</feature>
<keyword evidence="7 12" id="KW-1133">Transmembrane helix</keyword>
<dbReference type="InterPro" id="IPR036259">
    <property type="entry name" value="MFS_trans_sf"/>
</dbReference>
<evidence type="ECO:0000256" key="9">
    <source>
        <dbReference type="ARBA" id="ARBA00037295"/>
    </source>
</evidence>
<feature type="transmembrane region" description="Helical" evidence="12">
    <location>
        <begin position="166"/>
        <end position="189"/>
    </location>
</feature>
<evidence type="ECO:0000259" key="13">
    <source>
        <dbReference type="PROSITE" id="PS50850"/>
    </source>
</evidence>
<feature type="transmembrane region" description="Helical" evidence="12">
    <location>
        <begin position="65"/>
        <end position="88"/>
    </location>
</feature>
<feature type="transmembrane region" description="Helical" evidence="12">
    <location>
        <begin position="321"/>
        <end position="343"/>
    </location>
</feature>
<keyword evidence="8 12" id="KW-0472">Membrane</keyword>
<evidence type="ECO:0000256" key="1">
    <source>
        <dbReference type="ARBA" id="ARBA00004651"/>
    </source>
</evidence>
<comment type="function">
    <text evidence="9">May be a proton symporter involved in the uptake of osmolytes such as proline and glycine betaine.</text>
</comment>
<evidence type="ECO:0000256" key="6">
    <source>
        <dbReference type="ARBA" id="ARBA00022847"/>
    </source>
</evidence>
<feature type="transmembrane region" description="Helical" evidence="12">
    <location>
        <begin position="201"/>
        <end position="220"/>
    </location>
</feature>
<feature type="transmembrane region" description="Helical" evidence="12">
    <location>
        <begin position="100"/>
        <end position="119"/>
    </location>
</feature>
<organism evidence="14 15">
    <name type="scientific">Rhodococcus rhodochrous</name>
    <dbReference type="NCBI Taxonomy" id="1829"/>
    <lineage>
        <taxon>Bacteria</taxon>
        <taxon>Bacillati</taxon>
        <taxon>Actinomycetota</taxon>
        <taxon>Actinomycetes</taxon>
        <taxon>Mycobacteriales</taxon>
        <taxon>Nocardiaceae</taxon>
        <taxon>Rhodococcus</taxon>
    </lineage>
</organism>
<dbReference type="Pfam" id="PF00083">
    <property type="entry name" value="Sugar_tr"/>
    <property type="match status" value="1"/>
</dbReference>
<dbReference type="SUPFAM" id="SSF103473">
    <property type="entry name" value="MFS general substrate transporter"/>
    <property type="match status" value="1"/>
</dbReference>
<evidence type="ECO:0000256" key="5">
    <source>
        <dbReference type="ARBA" id="ARBA00022692"/>
    </source>
</evidence>
<dbReference type="PANTHER" id="PTHR43528:SF1">
    <property type="entry name" value="ALPHA-KETOGLUTARATE PERMEASE"/>
    <property type="match status" value="1"/>
</dbReference>
<gene>
    <name evidence="14" type="ORF">LQ384_27620</name>
</gene>
<evidence type="ECO:0000256" key="8">
    <source>
        <dbReference type="ARBA" id="ARBA00023136"/>
    </source>
</evidence>
<dbReference type="InterPro" id="IPR051084">
    <property type="entry name" value="H+-coupled_symporters"/>
</dbReference>
<evidence type="ECO:0000256" key="3">
    <source>
        <dbReference type="ARBA" id="ARBA00022448"/>
    </source>
</evidence>
<dbReference type="PROSITE" id="PS00217">
    <property type="entry name" value="SUGAR_TRANSPORT_2"/>
    <property type="match status" value="1"/>
</dbReference>
<evidence type="ECO:0000313" key="15">
    <source>
        <dbReference type="Proteomes" id="UP001198630"/>
    </source>
</evidence>
<evidence type="ECO:0000256" key="10">
    <source>
        <dbReference type="ARBA" id="ARBA00039918"/>
    </source>
</evidence>
<feature type="transmembrane region" description="Helical" evidence="12">
    <location>
        <begin position="255"/>
        <end position="276"/>
    </location>
</feature>
<dbReference type="GO" id="GO:0005886">
    <property type="term" value="C:plasma membrane"/>
    <property type="evidence" value="ECO:0007669"/>
    <property type="project" value="UniProtKB-SubCell"/>
</dbReference>
<dbReference type="RefSeq" id="WP_230792817.1">
    <property type="nucleotide sequence ID" value="NZ_JAJNCO010000032.1"/>
</dbReference>
<dbReference type="InterPro" id="IPR005829">
    <property type="entry name" value="Sugar_transporter_CS"/>
</dbReference>